<evidence type="ECO:0008006" key="7">
    <source>
        <dbReference type="Google" id="ProtNLM"/>
    </source>
</evidence>
<dbReference type="GO" id="GO:1902201">
    <property type="term" value="P:negative regulation of bacterial-type flagellum-dependent cell motility"/>
    <property type="evidence" value="ECO:0007669"/>
    <property type="project" value="TreeGrafter"/>
</dbReference>
<dbReference type="RefSeq" id="WP_158219160.1">
    <property type="nucleotide sequence ID" value="NZ_BJUN01000010.1"/>
</dbReference>
<dbReference type="GO" id="GO:0005886">
    <property type="term" value="C:plasma membrane"/>
    <property type="evidence" value="ECO:0007669"/>
    <property type="project" value="TreeGrafter"/>
</dbReference>
<keyword evidence="6" id="KW-1185">Reference proteome</keyword>
<dbReference type="InterPro" id="IPR043128">
    <property type="entry name" value="Rev_trsase/Diguanyl_cyclase"/>
</dbReference>
<dbReference type="InterPro" id="IPR000160">
    <property type="entry name" value="GGDEF_dom"/>
</dbReference>
<dbReference type="FunFam" id="3.30.70.270:FF:000001">
    <property type="entry name" value="Diguanylate cyclase domain protein"/>
    <property type="match status" value="1"/>
</dbReference>
<evidence type="ECO:0000259" key="3">
    <source>
        <dbReference type="PROSITE" id="PS50113"/>
    </source>
</evidence>
<evidence type="ECO:0000313" key="5">
    <source>
        <dbReference type="EMBL" id="GEK59060.1"/>
    </source>
</evidence>
<dbReference type="STRING" id="1371.GCA_900166605_01639"/>
<dbReference type="CDD" id="cd00130">
    <property type="entry name" value="PAS"/>
    <property type="match status" value="1"/>
</dbReference>
<dbReference type="GO" id="GO:0052621">
    <property type="term" value="F:diguanylate cyclase activity"/>
    <property type="evidence" value="ECO:0007669"/>
    <property type="project" value="TreeGrafter"/>
</dbReference>
<dbReference type="InterPro" id="IPR050469">
    <property type="entry name" value="Diguanylate_Cyclase"/>
</dbReference>
<accession>A0A510Y6R9</accession>
<dbReference type="GO" id="GO:0006355">
    <property type="term" value="P:regulation of DNA-templated transcription"/>
    <property type="evidence" value="ECO:0007669"/>
    <property type="project" value="InterPro"/>
</dbReference>
<dbReference type="Pfam" id="PF00990">
    <property type="entry name" value="GGDEF"/>
    <property type="match status" value="1"/>
</dbReference>
<feature type="domain" description="GGDEF" evidence="4">
    <location>
        <begin position="231"/>
        <end position="365"/>
    </location>
</feature>
<dbReference type="EMBL" id="BJUN01000010">
    <property type="protein sequence ID" value="GEK59060.1"/>
    <property type="molecule type" value="Genomic_DNA"/>
</dbReference>
<dbReference type="PANTHER" id="PTHR45138">
    <property type="entry name" value="REGULATORY COMPONENTS OF SENSORY TRANSDUCTION SYSTEM"/>
    <property type="match status" value="1"/>
</dbReference>
<keyword evidence="1" id="KW-1133">Transmembrane helix</keyword>
<evidence type="ECO:0000259" key="4">
    <source>
        <dbReference type="PROSITE" id="PS50887"/>
    </source>
</evidence>
<dbReference type="InterPro" id="IPR013767">
    <property type="entry name" value="PAS_fold"/>
</dbReference>
<dbReference type="AlphaFoldDB" id="A0A510Y6R9"/>
<dbReference type="SUPFAM" id="SSF55073">
    <property type="entry name" value="Nucleotide cyclase"/>
    <property type="match status" value="1"/>
</dbReference>
<dbReference type="PROSITE" id="PS50112">
    <property type="entry name" value="PAS"/>
    <property type="match status" value="1"/>
</dbReference>
<gene>
    <name evidence="5" type="ORF">MHA01_19650</name>
</gene>
<dbReference type="Gene3D" id="3.30.450.20">
    <property type="entry name" value="PAS domain"/>
    <property type="match status" value="1"/>
</dbReference>
<dbReference type="Proteomes" id="UP000321051">
    <property type="component" value="Unassembled WGS sequence"/>
</dbReference>
<evidence type="ECO:0000256" key="1">
    <source>
        <dbReference type="SAM" id="Phobius"/>
    </source>
</evidence>
<dbReference type="SUPFAM" id="SSF55785">
    <property type="entry name" value="PYP-like sensor domain (PAS domain)"/>
    <property type="match status" value="1"/>
</dbReference>
<dbReference type="Gene3D" id="3.30.70.270">
    <property type="match status" value="1"/>
</dbReference>
<name>A0A510Y6R9_MARHA</name>
<dbReference type="NCBIfam" id="TIGR00229">
    <property type="entry name" value="sensory_box"/>
    <property type="match status" value="1"/>
</dbReference>
<sequence length="365" mass="41774">MKHKEIAQIKTQEVAKRVTLAMLVLVPAFMLVNFYDVFFLGAPLETDWLIVRLLTGIIILSCLLWFVFKRSVDQRVQRNYYHALFDQPLSPVFLLNGRGSVIEVNEKLLEMLNKERDTVIGQSMNELNFTDYELVQRYTDRVMKGHSQHFEVNLRRQDGTVMELEVMASPVFMYRRIIGMIGIIRDRTKHNANIRKLERMANVDGLTGLANRRAFNNAFHRYWIEGLERQSPLAVMMIDLDEFKNFNDTYGHLEGDECLKQIAGAIHGVCVRSGGVASRFGGEEFALLLPKTNNKEARAIAHEISEEVDRLNIRHETSSVSPKVTVSIGVNVVIPALHRSRENMMLKADEALYEAKSHGKNTVKL</sequence>
<keyword evidence="1" id="KW-0812">Transmembrane</keyword>
<organism evidence="5 6">
    <name type="scientific">Marinococcus halophilus</name>
    <dbReference type="NCBI Taxonomy" id="1371"/>
    <lineage>
        <taxon>Bacteria</taxon>
        <taxon>Bacillati</taxon>
        <taxon>Bacillota</taxon>
        <taxon>Bacilli</taxon>
        <taxon>Bacillales</taxon>
        <taxon>Bacillaceae</taxon>
        <taxon>Marinococcus</taxon>
    </lineage>
</organism>
<dbReference type="InterPro" id="IPR035965">
    <property type="entry name" value="PAS-like_dom_sf"/>
</dbReference>
<dbReference type="PROSITE" id="PS50887">
    <property type="entry name" value="GGDEF"/>
    <property type="match status" value="1"/>
</dbReference>
<evidence type="ECO:0000313" key="6">
    <source>
        <dbReference type="Proteomes" id="UP000321051"/>
    </source>
</evidence>
<dbReference type="PANTHER" id="PTHR45138:SF9">
    <property type="entry name" value="DIGUANYLATE CYCLASE DGCM-RELATED"/>
    <property type="match status" value="1"/>
</dbReference>
<dbReference type="InterPro" id="IPR000700">
    <property type="entry name" value="PAS-assoc_C"/>
</dbReference>
<keyword evidence="1" id="KW-0472">Membrane</keyword>
<dbReference type="PROSITE" id="PS50113">
    <property type="entry name" value="PAC"/>
    <property type="match status" value="1"/>
</dbReference>
<dbReference type="Pfam" id="PF00989">
    <property type="entry name" value="PAS"/>
    <property type="match status" value="1"/>
</dbReference>
<feature type="transmembrane region" description="Helical" evidence="1">
    <location>
        <begin position="48"/>
        <end position="68"/>
    </location>
</feature>
<dbReference type="InterPro" id="IPR000014">
    <property type="entry name" value="PAS"/>
</dbReference>
<comment type="caution">
    <text evidence="5">The sequence shown here is derived from an EMBL/GenBank/DDBJ whole genome shotgun (WGS) entry which is preliminary data.</text>
</comment>
<dbReference type="InterPro" id="IPR029787">
    <property type="entry name" value="Nucleotide_cyclase"/>
</dbReference>
<evidence type="ECO:0000259" key="2">
    <source>
        <dbReference type="PROSITE" id="PS50112"/>
    </source>
</evidence>
<dbReference type="SMART" id="SM00267">
    <property type="entry name" value="GGDEF"/>
    <property type="match status" value="1"/>
</dbReference>
<dbReference type="CDD" id="cd01949">
    <property type="entry name" value="GGDEF"/>
    <property type="match status" value="1"/>
</dbReference>
<feature type="transmembrane region" description="Helical" evidence="1">
    <location>
        <begin position="20"/>
        <end position="42"/>
    </location>
</feature>
<feature type="domain" description="PAC" evidence="3">
    <location>
        <begin position="148"/>
        <end position="199"/>
    </location>
</feature>
<dbReference type="NCBIfam" id="TIGR00254">
    <property type="entry name" value="GGDEF"/>
    <property type="match status" value="1"/>
</dbReference>
<feature type="domain" description="PAS" evidence="2">
    <location>
        <begin position="77"/>
        <end position="146"/>
    </location>
</feature>
<dbReference type="SMART" id="SM00091">
    <property type="entry name" value="PAS"/>
    <property type="match status" value="1"/>
</dbReference>
<dbReference type="GO" id="GO:0043709">
    <property type="term" value="P:cell adhesion involved in single-species biofilm formation"/>
    <property type="evidence" value="ECO:0007669"/>
    <property type="project" value="TreeGrafter"/>
</dbReference>
<reference evidence="5 6" key="1">
    <citation type="submission" date="2019-07" db="EMBL/GenBank/DDBJ databases">
        <title>Whole genome shotgun sequence of Marinococcus halophilus NBRC 102359.</title>
        <authorList>
            <person name="Hosoyama A."/>
            <person name="Uohara A."/>
            <person name="Ohji S."/>
            <person name="Ichikawa N."/>
        </authorList>
    </citation>
    <scope>NUCLEOTIDE SEQUENCE [LARGE SCALE GENOMIC DNA]</scope>
    <source>
        <strain evidence="5 6">NBRC 102359</strain>
    </source>
</reference>
<proteinExistence type="predicted"/>
<protein>
    <recommendedName>
        <fullName evidence="7">GGDEF domain-containing protein</fullName>
    </recommendedName>
</protein>